<organism evidence="1 2">
    <name type="scientific">Rhodococcoides kyotonense</name>
    <dbReference type="NCBI Taxonomy" id="398843"/>
    <lineage>
        <taxon>Bacteria</taxon>
        <taxon>Bacillati</taxon>
        <taxon>Actinomycetota</taxon>
        <taxon>Actinomycetes</taxon>
        <taxon>Mycobacteriales</taxon>
        <taxon>Nocardiaceae</taxon>
        <taxon>Rhodococcoides</taxon>
    </lineage>
</organism>
<reference evidence="1 2" key="1">
    <citation type="submission" date="2016-03" db="EMBL/GenBank/DDBJ databases">
        <title>Genome sequence of Rhodococcus kyotonensis KB10.</title>
        <authorList>
            <person name="Jeong H."/>
            <person name="Hong C.E."/>
            <person name="Jo S.H."/>
            <person name="Park J.M."/>
        </authorList>
    </citation>
    <scope>NUCLEOTIDE SEQUENCE [LARGE SCALE GENOMIC DNA]</scope>
    <source>
        <strain evidence="1 2">KB10</strain>
    </source>
</reference>
<dbReference type="Pfam" id="PF00300">
    <property type="entry name" value="His_Phos_1"/>
    <property type="match status" value="1"/>
</dbReference>
<proteinExistence type="predicted"/>
<dbReference type="SUPFAM" id="SSF53254">
    <property type="entry name" value="Phosphoglycerate mutase-like"/>
    <property type="match status" value="1"/>
</dbReference>
<comment type="caution">
    <text evidence="1">The sequence shown here is derived from an EMBL/GenBank/DDBJ whole genome shotgun (WGS) entry which is preliminary data.</text>
</comment>
<dbReference type="Gene3D" id="3.40.50.1240">
    <property type="entry name" value="Phosphoglycerate mutase-like"/>
    <property type="match status" value="1"/>
</dbReference>
<evidence type="ECO:0000313" key="1">
    <source>
        <dbReference type="EMBL" id="OAK52037.1"/>
    </source>
</evidence>
<sequence length="188" mass="20563">MAPTVTRLSLISHAMTEAMRRARFPSDEPVDSDGLRRLDELTLAMSVDLVLIAPERRTRQTADALGLHGSIVDGLADLSYGDWTGAGLEDLAEREMTGLLTDTSTTPPGGESIDALLTRVGHWMDRVSSEQRRVLAVTHPAVVRAVVVRTLDAPAESFWRVDIPPLTTTSVNFRGGRWTLRSVAEKFA</sequence>
<dbReference type="InterPro" id="IPR029033">
    <property type="entry name" value="His_PPase_superfam"/>
</dbReference>
<dbReference type="SMART" id="SM00855">
    <property type="entry name" value="PGAM"/>
    <property type="match status" value="1"/>
</dbReference>
<name>A0A177Y953_9NOCA</name>
<protein>
    <recommendedName>
        <fullName evidence="3">Broad specificity phosphatase PhoE</fullName>
    </recommendedName>
</protein>
<dbReference type="InterPro" id="IPR013078">
    <property type="entry name" value="His_Pase_superF_clade-1"/>
</dbReference>
<gene>
    <name evidence="1" type="ORF">A3K89_09885</name>
</gene>
<dbReference type="Proteomes" id="UP000077519">
    <property type="component" value="Unassembled WGS sequence"/>
</dbReference>
<dbReference type="AlphaFoldDB" id="A0A177Y953"/>
<evidence type="ECO:0000313" key="2">
    <source>
        <dbReference type="Proteomes" id="UP000077519"/>
    </source>
</evidence>
<evidence type="ECO:0008006" key="3">
    <source>
        <dbReference type="Google" id="ProtNLM"/>
    </source>
</evidence>
<dbReference type="EMBL" id="LVHI01000032">
    <property type="protein sequence ID" value="OAK52037.1"/>
    <property type="molecule type" value="Genomic_DNA"/>
</dbReference>
<dbReference type="RefSeq" id="WP_068430122.1">
    <property type="nucleotide sequence ID" value="NZ_LVHI01000032.1"/>
</dbReference>
<accession>A0A177Y953</accession>
<keyword evidence="2" id="KW-1185">Reference proteome</keyword>